<accession>A0A0G1VIB0</accession>
<comment type="caution">
    <text evidence="2">The sequence shown here is derived from an EMBL/GenBank/DDBJ whole genome shotgun (WGS) entry which is preliminary data.</text>
</comment>
<keyword evidence="1" id="KW-0472">Membrane</keyword>
<dbReference type="Proteomes" id="UP000034119">
    <property type="component" value="Unassembled WGS sequence"/>
</dbReference>
<evidence type="ECO:0000313" key="3">
    <source>
        <dbReference type="Proteomes" id="UP000034119"/>
    </source>
</evidence>
<gene>
    <name evidence="2" type="ORF">UY40_C0005G0033</name>
</gene>
<proteinExistence type="predicted"/>
<keyword evidence="1" id="KW-0812">Transmembrane</keyword>
<feature type="transmembrane region" description="Helical" evidence="1">
    <location>
        <begin position="12"/>
        <end position="31"/>
    </location>
</feature>
<evidence type="ECO:0000256" key="1">
    <source>
        <dbReference type="SAM" id="Phobius"/>
    </source>
</evidence>
<sequence>MMALKKVFIPKWQRWLFVPLFVVIWLLITYLEFFSEAAGELGIVGYLLLTTLFLGLGTAFWLMTGGKLPAYYIED</sequence>
<protein>
    <submittedName>
        <fullName evidence="2">Uncharacterized protein</fullName>
    </submittedName>
</protein>
<evidence type="ECO:0000313" key="2">
    <source>
        <dbReference type="EMBL" id="KKW05975.1"/>
    </source>
</evidence>
<name>A0A0G1VIB0_9BACT</name>
<dbReference type="EMBL" id="LCPW01000005">
    <property type="protein sequence ID" value="KKW05975.1"/>
    <property type="molecule type" value="Genomic_DNA"/>
</dbReference>
<feature type="transmembrane region" description="Helical" evidence="1">
    <location>
        <begin position="43"/>
        <end position="63"/>
    </location>
</feature>
<dbReference type="AlphaFoldDB" id="A0A0G1VIB0"/>
<reference evidence="2 3" key="1">
    <citation type="journal article" date="2015" name="Nature">
        <title>rRNA introns, odd ribosomes, and small enigmatic genomes across a large radiation of phyla.</title>
        <authorList>
            <person name="Brown C.T."/>
            <person name="Hug L.A."/>
            <person name="Thomas B.C."/>
            <person name="Sharon I."/>
            <person name="Castelle C.J."/>
            <person name="Singh A."/>
            <person name="Wilkins M.J."/>
            <person name="Williams K.H."/>
            <person name="Banfield J.F."/>
        </authorList>
    </citation>
    <scope>NUCLEOTIDE SEQUENCE [LARGE SCALE GENOMIC DNA]</scope>
</reference>
<organism evidence="2 3">
    <name type="scientific">candidate division CPR1 bacterium GW2011_GWC1_49_13</name>
    <dbReference type="NCBI Taxonomy" id="1618342"/>
    <lineage>
        <taxon>Bacteria</taxon>
        <taxon>candidate division CPR1</taxon>
    </lineage>
</organism>
<keyword evidence="1" id="KW-1133">Transmembrane helix</keyword>